<feature type="compositionally biased region" description="Polar residues" evidence="1">
    <location>
        <begin position="619"/>
        <end position="630"/>
    </location>
</feature>
<evidence type="ECO:0000313" key="3">
    <source>
        <dbReference type="Proteomes" id="UP000298471"/>
    </source>
</evidence>
<evidence type="ECO:0000256" key="1">
    <source>
        <dbReference type="SAM" id="MobiDB-lite"/>
    </source>
</evidence>
<evidence type="ECO:0000313" key="2">
    <source>
        <dbReference type="EMBL" id="TGE22819.1"/>
    </source>
</evidence>
<comment type="caution">
    <text evidence="2">The sequence shown here is derived from an EMBL/GenBank/DDBJ whole genome shotgun (WGS) entry which is preliminary data.</text>
</comment>
<accession>A0A4Z0PZS6</accession>
<sequence length="636" mass="69273">MLYLFGLRWEAYNTERSVYYDAGPPRRITFVDARIEPDRPRLTPSGPPDGGYNFAPGAVVQEQFCEETTGITIYAQNAAPHAYLAIDATAAACAAPTADTLDVGRTVNGKLVTFTFTTDHPPVRYSPNDVNYGDTITSPYTLQYTNGSHTVYFKDSANSKRTQTFIINVDTGGGGDPDPRAGEKLFNFETSDGGLYDVYYEATPTRRIVYYYNGGGEVNRPVATAEELGYADGEEITYVCEASNTKVLFRASLDKPFAVFTVEANSVECGYVDCSLAVSGLQVYQPTQAGDLGSLRVVVATEAISFTASITQLADNTTEFLTGSFSPGPFQLYNIKPGAYRLHLTDAYGCQLPVDYTITAFVPPVEDPDPVPPTRWHAVGGLLPRPALLATPVTSLTDTNNEARFGLHVEVELTREGDEQPFARLRKTARQVKEVVDVSTLVHAQLRPELAYPLGIVTPDRAAFLDFRYRYREVDALGPSDWVETLGLQRAALCALPIGPFDDNDPGLYVASAQDPAYLVMAFPSGQAVQWVGLPQEVTVWLPDAREADLFAEFVYRDAAGAELEIKTRVVAPELPAGVTRIPLPSNPLPCAATVTFTLTDTDRAYAGSCVEAGPVDPPTTSHDFNISDLSDNDFR</sequence>
<name>A0A4Z0PZS6_9BACT</name>
<dbReference type="AlphaFoldDB" id="A0A4Z0PZS6"/>
<feature type="region of interest" description="Disordered" evidence="1">
    <location>
        <begin position="617"/>
        <end position="636"/>
    </location>
</feature>
<organism evidence="2 3">
    <name type="scientific">Hymenobacter metallicola</name>
    <dbReference type="NCBI Taxonomy" id="2563114"/>
    <lineage>
        <taxon>Bacteria</taxon>
        <taxon>Pseudomonadati</taxon>
        <taxon>Bacteroidota</taxon>
        <taxon>Cytophagia</taxon>
        <taxon>Cytophagales</taxon>
        <taxon>Hymenobacteraceae</taxon>
        <taxon>Hymenobacter</taxon>
    </lineage>
</organism>
<dbReference type="EMBL" id="SRMB01000005">
    <property type="protein sequence ID" value="TGE22819.1"/>
    <property type="molecule type" value="Genomic_DNA"/>
</dbReference>
<protein>
    <submittedName>
        <fullName evidence="2">Uncharacterized protein</fullName>
    </submittedName>
</protein>
<reference evidence="2 3" key="1">
    <citation type="submission" date="2019-04" db="EMBL/GenBank/DDBJ databases">
        <authorList>
            <person name="Feng G."/>
            <person name="Zhang J."/>
            <person name="Zhu H."/>
        </authorList>
    </citation>
    <scope>NUCLEOTIDE SEQUENCE [LARGE SCALE GENOMIC DNA]</scope>
    <source>
        <strain evidence="2 3">9PBR-1</strain>
    </source>
</reference>
<dbReference type="RefSeq" id="WP_135397588.1">
    <property type="nucleotide sequence ID" value="NZ_SRMB01000005.1"/>
</dbReference>
<gene>
    <name evidence="2" type="ORF">E5K02_20860</name>
</gene>
<keyword evidence="3" id="KW-1185">Reference proteome</keyword>
<proteinExistence type="predicted"/>
<dbReference type="OrthoDB" id="868495at2"/>
<dbReference type="Proteomes" id="UP000298471">
    <property type="component" value="Unassembled WGS sequence"/>
</dbReference>